<dbReference type="Pfam" id="PF13578">
    <property type="entry name" value="Methyltransf_24"/>
    <property type="match status" value="1"/>
</dbReference>
<keyword evidence="2" id="KW-1185">Reference proteome</keyword>
<organism evidence="1 2">
    <name type="scientific">Sphingopyxis italica</name>
    <dbReference type="NCBI Taxonomy" id="1129133"/>
    <lineage>
        <taxon>Bacteria</taxon>
        <taxon>Pseudomonadati</taxon>
        <taxon>Pseudomonadota</taxon>
        <taxon>Alphaproteobacteria</taxon>
        <taxon>Sphingomonadales</taxon>
        <taxon>Sphingomonadaceae</taxon>
        <taxon>Sphingopyxis</taxon>
    </lineage>
</organism>
<dbReference type="EMBL" id="JAATIT010000002">
    <property type="protein sequence ID" value="NJB89918.1"/>
    <property type="molecule type" value="Genomic_DNA"/>
</dbReference>
<gene>
    <name evidence="1" type="ORF">GGR90_002093</name>
</gene>
<evidence type="ECO:0000313" key="2">
    <source>
        <dbReference type="Proteomes" id="UP000535078"/>
    </source>
</evidence>
<dbReference type="InterPro" id="IPR029063">
    <property type="entry name" value="SAM-dependent_MTases_sf"/>
</dbReference>
<dbReference type="GO" id="GO:0032259">
    <property type="term" value="P:methylation"/>
    <property type="evidence" value="ECO:0007669"/>
    <property type="project" value="UniProtKB-KW"/>
</dbReference>
<dbReference type="SUPFAM" id="SSF53335">
    <property type="entry name" value="S-adenosyl-L-methionine-dependent methyltransferases"/>
    <property type="match status" value="1"/>
</dbReference>
<dbReference type="Gene3D" id="3.40.50.150">
    <property type="entry name" value="Vaccinia Virus protein VP39"/>
    <property type="match status" value="1"/>
</dbReference>
<accession>A0A7X5XRF4</accession>
<dbReference type="Proteomes" id="UP000535078">
    <property type="component" value="Unassembled WGS sequence"/>
</dbReference>
<sequence length="202" mass="22348">MAKMGVPYLPWPASAIAPSALLSILNDIEINGRRNIVEFGCGISTVYMAMVAKRTGARIISFDDNPAWAAIVREWIDRIEAAAHCEIVIAPLGPNDHAVDGNHWYDQAVVADRLAEVTVDLVLVDGPIAYTQEKRLARYPALPNISARLGDRCAIFLDDIRRSGEQEIAERWARQFDLTFEHHPGRGGYAKAVRGDAFYAAF</sequence>
<comment type="caution">
    <text evidence="1">The sequence shown here is derived from an EMBL/GenBank/DDBJ whole genome shotgun (WGS) entry which is preliminary data.</text>
</comment>
<evidence type="ECO:0000313" key="1">
    <source>
        <dbReference type="EMBL" id="NJB89918.1"/>
    </source>
</evidence>
<keyword evidence="1" id="KW-0489">Methyltransferase</keyword>
<dbReference type="GO" id="GO:0008168">
    <property type="term" value="F:methyltransferase activity"/>
    <property type="evidence" value="ECO:0007669"/>
    <property type="project" value="UniProtKB-KW"/>
</dbReference>
<protein>
    <submittedName>
        <fullName evidence="1">Putative O-methyltransferase YrrM</fullName>
    </submittedName>
</protein>
<keyword evidence="1" id="KW-0808">Transferase</keyword>
<dbReference type="AlphaFoldDB" id="A0A7X5XRF4"/>
<name>A0A7X5XRF4_9SPHN</name>
<proteinExistence type="predicted"/>
<reference evidence="1 2" key="1">
    <citation type="submission" date="2020-03" db="EMBL/GenBank/DDBJ databases">
        <title>Genomic Encyclopedia of Type Strains, Phase IV (KMG-IV): sequencing the most valuable type-strain genomes for metagenomic binning, comparative biology and taxonomic classification.</title>
        <authorList>
            <person name="Goeker M."/>
        </authorList>
    </citation>
    <scope>NUCLEOTIDE SEQUENCE [LARGE SCALE GENOMIC DNA]</scope>
    <source>
        <strain evidence="1 2">DSM 25229</strain>
    </source>
</reference>